<dbReference type="Proteomes" id="UP001215712">
    <property type="component" value="Unassembled WGS sequence"/>
</dbReference>
<dbReference type="Pfam" id="PF00083">
    <property type="entry name" value="Sugar_tr"/>
    <property type="match status" value="1"/>
</dbReference>
<keyword evidence="4 7" id="KW-1133">Transmembrane helix</keyword>
<dbReference type="InterPro" id="IPR020846">
    <property type="entry name" value="MFS_dom"/>
</dbReference>
<evidence type="ECO:0000313" key="9">
    <source>
        <dbReference type="EMBL" id="KAJ5738440.1"/>
    </source>
</evidence>
<proteinExistence type="inferred from homology"/>
<feature type="domain" description="Major facilitator superfamily (MFS) profile" evidence="8">
    <location>
        <begin position="35"/>
        <end position="480"/>
    </location>
</feature>
<evidence type="ECO:0000256" key="2">
    <source>
        <dbReference type="ARBA" id="ARBA00010992"/>
    </source>
</evidence>
<evidence type="ECO:0000256" key="6">
    <source>
        <dbReference type="SAM" id="MobiDB-lite"/>
    </source>
</evidence>
<feature type="transmembrane region" description="Helical" evidence="7">
    <location>
        <begin position="167"/>
        <end position="189"/>
    </location>
</feature>
<dbReference type="EMBL" id="JAQJAN010000002">
    <property type="protein sequence ID" value="KAJ5738440.1"/>
    <property type="molecule type" value="Genomic_DNA"/>
</dbReference>
<feature type="transmembrane region" description="Helical" evidence="7">
    <location>
        <begin position="292"/>
        <end position="314"/>
    </location>
</feature>
<evidence type="ECO:0000259" key="8">
    <source>
        <dbReference type="PROSITE" id="PS50850"/>
    </source>
</evidence>
<gene>
    <name evidence="9" type="ORF">N7493_001595</name>
</gene>
<evidence type="ECO:0000256" key="5">
    <source>
        <dbReference type="ARBA" id="ARBA00023136"/>
    </source>
</evidence>
<feature type="transmembrane region" description="Helical" evidence="7">
    <location>
        <begin position="32"/>
        <end position="48"/>
    </location>
</feature>
<comment type="similarity">
    <text evidence="2">Belongs to the major facilitator superfamily. Sugar transporter (TC 2.A.1.1) family.</text>
</comment>
<feature type="transmembrane region" description="Helical" evidence="7">
    <location>
        <begin position="86"/>
        <end position="103"/>
    </location>
</feature>
<dbReference type="GO" id="GO:0005351">
    <property type="term" value="F:carbohydrate:proton symporter activity"/>
    <property type="evidence" value="ECO:0007669"/>
    <property type="project" value="TreeGrafter"/>
</dbReference>
<dbReference type="PANTHER" id="PTHR48022">
    <property type="entry name" value="PLASTIDIC GLUCOSE TRANSPORTER 4"/>
    <property type="match status" value="1"/>
</dbReference>
<feature type="transmembrane region" description="Helical" evidence="7">
    <location>
        <begin position="424"/>
        <end position="446"/>
    </location>
</feature>
<dbReference type="InterPro" id="IPR005828">
    <property type="entry name" value="MFS_sugar_transport-like"/>
</dbReference>
<accession>A0AAD6HVG4</accession>
<dbReference type="InterPro" id="IPR005829">
    <property type="entry name" value="Sugar_transporter_CS"/>
</dbReference>
<dbReference type="Gene3D" id="1.20.1250.20">
    <property type="entry name" value="MFS general substrate transporter like domains"/>
    <property type="match status" value="1"/>
</dbReference>
<organism evidence="9 10">
    <name type="scientific">Penicillium malachiteum</name>
    <dbReference type="NCBI Taxonomy" id="1324776"/>
    <lineage>
        <taxon>Eukaryota</taxon>
        <taxon>Fungi</taxon>
        <taxon>Dikarya</taxon>
        <taxon>Ascomycota</taxon>
        <taxon>Pezizomycotina</taxon>
        <taxon>Eurotiomycetes</taxon>
        <taxon>Eurotiomycetidae</taxon>
        <taxon>Eurotiales</taxon>
        <taxon>Aspergillaceae</taxon>
        <taxon>Penicillium</taxon>
    </lineage>
</organism>
<keyword evidence="3 7" id="KW-0812">Transmembrane</keyword>
<protein>
    <recommendedName>
        <fullName evidence="8">Major facilitator superfamily (MFS) profile domain-containing protein</fullName>
    </recommendedName>
</protein>
<reference evidence="9" key="1">
    <citation type="journal article" date="2023" name="IMA Fungus">
        <title>Comparative genomic study of the Penicillium genus elucidates a diverse pangenome and 15 lateral gene transfer events.</title>
        <authorList>
            <person name="Petersen C."/>
            <person name="Sorensen T."/>
            <person name="Nielsen M.R."/>
            <person name="Sondergaard T.E."/>
            <person name="Sorensen J.L."/>
            <person name="Fitzpatrick D.A."/>
            <person name="Frisvad J.C."/>
            <person name="Nielsen K.L."/>
        </authorList>
    </citation>
    <scope>NUCLEOTIDE SEQUENCE</scope>
    <source>
        <strain evidence="9">IBT 17514</strain>
    </source>
</reference>
<feature type="transmembrane region" description="Helical" evidence="7">
    <location>
        <begin position="201"/>
        <end position="224"/>
    </location>
</feature>
<feature type="transmembrane region" description="Helical" evidence="7">
    <location>
        <begin position="458"/>
        <end position="476"/>
    </location>
</feature>
<feature type="region of interest" description="Disordered" evidence="6">
    <location>
        <begin position="495"/>
        <end position="517"/>
    </location>
</feature>
<keyword evidence="10" id="KW-1185">Reference proteome</keyword>
<comment type="subcellular location">
    <subcellularLocation>
        <location evidence="1">Membrane</location>
        <topology evidence="1">Multi-pass membrane protein</topology>
    </subcellularLocation>
</comment>
<feature type="transmembrane region" description="Helical" evidence="7">
    <location>
        <begin position="326"/>
        <end position="347"/>
    </location>
</feature>
<name>A0AAD6HVG4_9EURO</name>
<sequence>MLAASMRSRMSGAHDADDKPHIFTSIYRERRVVFFSLFIAFAQFQWGYDLSAASGFQSIPGFLAVFGYVDPGTSTGYNIRTSVQTLIQSFIQLGGLIACVFIFKFGTAISNRQGIWIGSVFSVVAAILQITSTNLAALYVGRILLGVSTGFYMTYSATYMGEIAPTHVRGSIIGLATFQTSFGSLTGVVVDKFTTKYTSRISYQIPLTVILAVSVTLAFGLIFLPESPRHYIRRNSEEKAKRSIRILRGTLNDDEIAAEVSVIKETWLMETEMTHSVRLIDAFRAGNLKRTILSICCSIGQTGSGVVFFTSFSVYFYADAGVSNQFVWIIVSQTVGLTGCMAGFFIMRFVERRTLLAVCSTINALIMIVIAAVYTRLGNNSYTAAQVLVAMGTLFNWVYGMGQGPVLWALTVEIPTQHLRSKTVGLATGANYVVGWLATYCTPYFINPSAMNWGPKYCYIWGASNFLMAIWAWLSIPNVNGQSLEEITNSMIALNPGKDTGRKPRDDVHQLAKCDDD</sequence>
<evidence type="ECO:0000256" key="7">
    <source>
        <dbReference type="SAM" id="Phobius"/>
    </source>
</evidence>
<feature type="transmembrane region" description="Helical" evidence="7">
    <location>
        <begin position="394"/>
        <end position="412"/>
    </location>
</feature>
<evidence type="ECO:0000313" key="10">
    <source>
        <dbReference type="Proteomes" id="UP001215712"/>
    </source>
</evidence>
<reference evidence="9" key="2">
    <citation type="submission" date="2023-01" db="EMBL/GenBank/DDBJ databases">
        <authorList>
            <person name="Petersen C."/>
        </authorList>
    </citation>
    <scope>NUCLEOTIDE SEQUENCE</scope>
    <source>
        <strain evidence="9">IBT 17514</strain>
    </source>
</reference>
<feature type="transmembrane region" description="Helical" evidence="7">
    <location>
        <begin position="354"/>
        <end position="374"/>
    </location>
</feature>
<evidence type="ECO:0000256" key="1">
    <source>
        <dbReference type="ARBA" id="ARBA00004141"/>
    </source>
</evidence>
<evidence type="ECO:0000256" key="4">
    <source>
        <dbReference type="ARBA" id="ARBA00022989"/>
    </source>
</evidence>
<dbReference type="PROSITE" id="PS00217">
    <property type="entry name" value="SUGAR_TRANSPORT_2"/>
    <property type="match status" value="1"/>
</dbReference>
<dbReference type="SUPFAM" id="SSF103473">
    <property type="entry name" value="MFS general substrate transporter"/>
    <property type="match status" value="1"/>
</dbReference>
<dbReference type="PANTHER" id="PTHR48022:SF10">
    <property type="entry name" value="MAJOR FACILITATOR SUPERFAMILY (MFS) PROFILE DOMAIN-CONTAINING PROTEIN"/>
    <property type="match status" value="1"/>
</dbReference>
<dbReference type="InterPro" id="IPR036259">
    <property type="entry name" value="MFS_trans_sf"/>
</dbReference>
<dbReference type="PROSITE" id="PS50850">
    <property type="entry name" value="MFS"/>
    <property type="match status" value="1"/>
</dbReference>
<feature type="transmembrane region" description="Helical" evidence="7">
    <location>
        <begin position="115"/>
        <end position="131"/>
    </location>
</feature>
<evidence type="ECO:0000256" key="3">
    <source>
        <dbReference type="ARBA" id="ARBA00022692"/>
    </source>
</evidence>
<comment type="caution">
    <text evidence="9">The sequence shown here is derived from an EMBL/GenBank/DDBJ whole genome shotgun (WGS) entry which is preliminary data.</text>
</comment>
<dbReference type="AlphaFoldDB" id="A0AAD6HVG4"/>
<keyword evidence="5 7" id="KW-0472">Membrane</keyword>
<dbReference type="InterPro" id="IPR050360">
    <property type="entry name" value="MFS_Sugar_Transporters"/>
</dbReference>
<feature type="transmembrane region" description="Helical" evidence="7">
    <location>
        <begin position="137"/>
        <end position="155"/>
    </location>
</feature>
<dbReference type="GO" id="GO:0016020">
    <property type="term" value="C:membrane"/>
    <property type="evidence" value="ECO:0007669"/>
    <property type="project" value="UniProtKB-SubCell"/>
</dbReference>
<feature type="compositionally biased region" description="Basic and acidic residues" evidence="6">
    <location>
        <begin position="499"/>
        <end position="517"/>
    </location>
</feature>